<evidence type="ECO:0000256" key="5">
    <source>
        <dbReference type="ARBA" id="ARBA00022679"/>
    </source>
</evidence>
<evidence type="ECO:0000256" key="7">
    <source>
        <dbReference type="ARBA" id="ARBA00022968"/>
    </source>
</evidence>
<dbReference type="EMBL" id="VSWD01000014">
    <property type="protein sequence ID" value="KAK3082960.1"/>
    <property type="molecule type" value="Genomic_DNA"/>
</dbReference>
<protein>
    <recommendedName>
        <fullName evidence="11">Beta-1,4-galactosyltransferase</fullName>
        <ecNumber evidence="11">2.4.1.-</ecNumber>
    </recommendedName>
</protein>
<dbReference type="GO" id="GO:0008378">
    <property type="term" value="F:galactosyltransferase activity"/>
    <property type="evidence" value="ECO:0007669"/>
    <property type="project" value="TreeGrafter"/>
</dbReference>
<evidence type="ECO:0000256" key="1">
    <source>
        <dbReference type="ARBA" id="ARBA00004606"/>
    </source>
</evidence>
<dbReference type="EC" id="2.4.1.-" evidence="11"/>
<evidence type="ECO:0000256" key="8">
    <source>
        <dbReference type="ARBA" id="ARBA00022989"/>
    </source>
</evidence>
<dbReference type="Pfam" id="PF13733">
    <property type="entry name" value="Glyco_transf_7N"/>
    <property type="match status" value="1"/>
</dbReference>
<dbReference type="PRINTS" id="PR02050">
    <property type="entry name" value="B14GALTRFASE"/>
</dbReference>
<evidence type="ECO:0000313" key="14">
    <source>
        <dbReference type="EMBL" id="KAK3082960.1"/>
    </source>
</evidence>
<evidence type="ECO:0000256" key="4">
    <source>
        <dbReference type="ARBA" id="ARBA00022676"/>
    </source>
</evidence>
<dbReference type="Pfam" id="PF02709">
    <property type="entry name" value="Glyco_transf_7C"/>
    <property type="match status" value="1"/>
</dbReference>
<reference evidence="14" key="1">
    <citation type="submission" date="2019-08" db="EMBL/GenBank/DDBJ databases">
        <title>The improved chromosome-level genome for the pearl oyster Pinctada fucata martensii using PacBio sequencing and Hi-C.</title>
        <authorList>
            <person name="Zheng Z."/>
        </authorList>
    </citation>
    <scope>NUCLEOTIDE SEQUENCE</scope>
    <source>
        <strain evidence="14">ZZ-2019</strain>
        <tissue evidence="14">Adductor muscle</tissue>
    </source>
</reference>
<organism evidence="14 15">
    <name type="scientific">Pinctada imbricata</name>
    <name type="common">Atlantic pearl-oyster</name>
    <name type="synonym">Pinctada martensii</name>
    <dbReference type="NCBI Taxonomy" id="66713"/>
    <lineage>
        <taxon>Eukaryota</taxon>
        <taxon>Metazoa</taxon>
        <taxon>Spiralia</taxon>
        <taxon>Lophotrochozoa</taxon>
        <taxon>Mollusca</taxon>
        <taxon>Bivalvia</taxon>
        <taxon>Autobranchia</taxon>
        <taxon>Pteriomorphia</taxon>
        <taxon>Pterioida</taxon>
        <taxon>Pterioidea</taxon>
        <taxon>Pteriidae</taxon>
        <taxon>Pinctada</taxon>
    </lineage>
</organism>
<feature type="non-terminal residue" evidence="14">
    <location>
        <position position="1"/>
    </location>
</feature>
<evidence type="ECO:0000256" key="2">
    <source>
        <dbReference type="ARBA" id="ARBA00004922"/>
    </source>
</evidence>
<dbReference type="InterPro" id="IPR029044">
    <property type="entry name" value="Nucleotide-diphossugar_trans"/>
</dbReference>
<keyword evidence="15" id="KW-1185">Reference proteome</keyword>
<keyword evidence="5 11" id="KW-0808">Transferase</keyword>
<evidence type="ECO:0000256" key="11">
    <source>
        <dbReference type="RuleBase" id="RU368121"/>
    </source>
</evidence>
<dbReference type="InterPro" id="IPR027791">
    <property type="entry name" value="Galactosyl_T_C"/>
</dbReference>
<keyword evidence="4 11" id="KW-0328">Glycosyltransferase</keyword>
<keyword evidence="9 11" id="KW-0472">Membrane</keyword>
<dbReference type="GO" id="GO:0016020">
    <property type="term" value="C:membrane"/>
    <property type="evidence" value="ECO:0007669"/>
    <property type="project" value="UniProtKB-SubCell"/>
</dbReference>
<dbReference type="InterPro" id="IPR003859">
    <property type="entry name" value="Galactosyl_T"/>
</dbReference>
<gene>
    <name evidence="14" type="ORF">FSP39_010088</name>
</gene>
<dbReference type="PANTHER" id="PTHR19300">
    <property type="entry name" value="BETA-1,4-GALACTOSYLTRANSFERASE"/>
    <property type="match status" value="1"/>
</dbReference>
<feature type="domain" description="Galactosyltransferase C-terminal" evidence="12">
    <location>
        <begin position="202"/>
        <end position="279"/>
    </location>
</feature>
<dbReference type="GO" id="GO:0005975">
    <property type="term" value="P:carbohydrate metabolic process"/>
    <property type="evidence" value="ECO:0007669"/>
    <property type="project" value="InterPro"/>
</dbReference>
<dbReference type="GO" id="GO:0005794">
    <property type="term" value="C:Golgi apparatus"/>
    <property type="evidence" value="ECO:0007669"/>
    <property type="project" value="TreeGrafter"/>
</dbReference>
<evidence type="ECO:0000256" key="10">
    <source>
        <dbReference type="ARBA" id="ARBA00023180"/>
    </source>
</evidence>
<comment type="subcellular location">
    <subcellularLocation>
        <location evidence="1">Membrane</location>
        <topology evidence="1">Single-pass type II membrane protein</topology>
    </subcellularLocation>
</comment>
<feature type="transmembrane region" description="Helical" evidence="11">
    <location>
        <begin position="20"/>
        <end position="39"/>
    </location>
</feature>
<sequence>QRTAVGRVLSSLFTTYKKSFLLLVTITYTVLVLFSLFNYKQHCIFTHPETLLHYDLLPHDKAYEYCQINWNNLGVRHVEMFRDLSEKELIDRYPFVREGGKWKPEKCRSVQKVAIIIPYRDRGHHLRLLLNRLHPMLRSQLIQYRIFVVEQGGKENFNRGKLMNVGFNEALNYENFDCFIFHDVDMLPENDQNLYICDENLRQLSSAIDEMRYHVMYYNYAGGVIAMKREVFRKINGYANTYWGWGNEDDDISARAMESGLLLTRPPEHIGRVKMVRHKKESRAEEGYGRFDGWRGRWLTDGLNNPRTLNYSVISKSNKPLYTHILVNVGLEKHNSIHPEQDTTKESTFW</sequence>
<comment type="function">
    <text evidence="11">Catalyses the transfer of galactose onto proteins or lipids.</text>
</comment>
<evidence type="ECO:0000256" key="9">
    <source>
        <dbReference type="ARBA" id="ARBA00023136"/>
    </source>
</evidence>
<proteinExistence type="inferred from homology"/>
<accession>A0AA88XKX8</accession>
<evidence type="ECO:0000259" key="13">
    <source>
        <dbReference type="Pfam" id="PF13733"/>
    </source>
</evidence>
<dbReference type="GO" id="GO:0006688">
    <property type="term" value="P:glycosphingolipid biosynthetic process"/>
    <property type="evidence" value="ECO:0007669"/>
    <property type="project" value="TreeGrafter"/>
</dbReference>
<keyword evidence="8 11" id="KW-1133">Transmembrane helix</keyword>
<dbReference type="Proteomes" id="UP001186944">
    <property type="component" value="Unassembled WGS sequence"/>
</dbReference>
<dbReference type="GO" id="GO:0033842">
    <property type="term" value="F:N-acetyl-beta-glucosaminyl-derivative 4-beta-N-acetylgalactosaminyltransferase activity"/>
    <property type="evidence" value="ECO:0007669"/>
    <property type="project" value="TreeGrafter"/>
</dbReference>
<keyword evidence="6 11" id="KW-0812">Transmembrane</keyword>
<dbReference type="Gene3D" id="3.90.550.10">
    <property type="entry name" value="Spore Coat Polysaccharide Biosynthesis Protein SpsA, Chain A"/>
    <property type="match status" value="1"/>
</dbReference>
<comment type="similarity">
    <text evidence="3 11">Belongs to the glycosyltransferase 7 family.</text>
</comment>
<keyword evidence="7 11" id="KW-0735">Signal-anchor</keyword>
<dbReference type="PANTHER" id="PTHR19300:SF57">
    <property type="entry name" value="BETA-1,4-N-ACETYLGALACTOSAMINYLTRANSFERASE"/>
    <property type="match status" value="1"/>
</dbReference>
<evidence type="ECO:0000256" key="6">
    <source>
        <dbReference type="ARBA" id="ARBA00022692"/>
    </source>
</evidence>
<comment type="pathway">
    <text evidence="2 11">Protein modification; protein glycosylation.</text>
</comment>
<dbReference type="AlphaFoldDB" id="A0AA88XKX8"/>
<dbReference type="SUPFAM" id="SSF53448">
    <property type="entry name" value="Nucleotide-diphospho-sugar transferases"/>
    <property type="match status" value="1"/>
</dbReference>
<dbReference type="InterPro" id="IPR027995">
    <property type="entry name" value="Galactosyl_T_N"/>
</dbReference>
<comment type="caution">
    <text evidence="14">The sequence shown here is derived from an EMBL/GenBank/DDBJ whole genome shotgun (WGS) entry which is preliminary data.</text>
</comment>
<keyword evidence="10 11" id="KW-0325">Glycoprotein</keyword>
<feature type="domain" description="Galactosyltransferase N-terminal" evidence="13">
    <location>
        <begin position="72"/>
        <end position="198"/>
    </location>
</feature>
<evidence type="ECO:0000256" key="3">
    <source>
        <dbReference type="ARBA" id="ARBA00005735"/>
    </source>
</evidence>
<evidence type="ECO:0000313" key="15">
    <source>
        <dbReference type="Proteomes" id="UP001186944"/>
    </source>
</evidence>
<name>A0AA88XKX8_PINIB</name>
<evidence type="ECO:0000259" key="12">
    <source>
        <dbReference type="Pfam" id="PF02709"/>
    </source>
</evidence>